<dbReference type="EMBL" id="CP022540">
    <property type="protein sequence ID" value="ASP21564.1"/>
    <property type="molecule type" value="Genomic_DNA"/>
</dbReference>
<dbReference type="KEGG" id="aht:ANTHELSMS3_02910"/>
<feature type="transmembrane region" description="Helical" evidence="1">
    <location>
        <begin position="83"/>
        <end position="101"/>
    </location>
</feature>
<keyword evidence="1" id="KW-0812">Transmembrane</keyword>
<organism evidence="2 3">
    <name type="scientific">Antarctobacter heliothermus</name>
    <dbReference type="NCBI Taxonomy" id="74033"/>
    <lineage>
        <taxon>Bacteria</taxon>
        <taxon>Pseudomonadati</taxon>
        <taxon>Pseudomonadota</taxon>
        <taxon>Alphaproteobacteria</taxon>
        <taxon>Rhodobacterales</taxon>
        <taxon>Roseobacteraceae</taxon>
        <taxon>Antarctobacter</taxon>
    </lineage>
</organism>
<gene>
    <name evidence="2" type="ORF">ANTHELSMS3_02910</name>
</gene>
<protein>
    <submittedName>
        <fullName evidence="2">Exopolysaccharide synthesis, exoD</fullName>
    </submittedName>
</protein>
<keyword evidence="1" id="KW-0472">Membrane</keyword>
<evidence type="ECO:0000313" key="3">
    <source>
        <dbReference type="Proteomes" id="UP000203589"/>
    </source>
</evidence>
<feature type="transmembrane region" description="Helical" evidence="1">
    <location>
        <begin position="213"/>
        <end position="241"/>
    </location>
</feature>
<dbReference type="PANTHER" id="PTHR41795">
    <property type="entry name" value="EXOPOLYSACCHARIDE SYNTHESIS PROTEIN"/>
    <property type="match status" value="1"/>
</dbReference>
<dbReference type="Pfam" id="PF06055">
    <property type="entry name" value="ExoD"/>
    <property type="match status" value="1"/>
</dbReference>
<proteinExistence type="predicted"/>
<dbReference type="Proteomes" id="UP000203589">
    <property type="component" value="Chromosome"/>
</dbReference>
<evidence type="ECO:0000313" key="2">
    <source>
        <dbReference type="EMBL" id="ASP21564.1"/>
    </source>
</evidence>
<accession>A0A222E5S9</accession>
<keyword evidence="3" id="KW-1185">Reference proteome</keyword>
<dbReference type="InterPro" id="IPR010331">
    <property type="entry name" value="ExoD"/>
</dbReference>
<dbReference type="AlphaFoldDB" id="A0A222E5S9"/>
<name>A0A222E5S9_9RHOB</name>
<sequence length="247" mass="26519">MRNVSTCVTGATVNRWRPRTRFANRGQITDAALRVTRSGNPVMTTSSAASTLAISDRLDSLVAEAPGDSVSLDWILSQLHERAFGLFLLILALPCCIPFLYGIPQIVSLPLMFVSVQILLGRRMPWLPRKLGARTVSTSGLASLSRRAGPWLRRIEAVSRPRLGALTRRPIDRLVGLGLVVFSASIMVPLPGTNTVPGFAVVVVAMGLLQRDGILVLVGAVLGTTWIATLIFAGATLASLIKTWLGL</sequence>
<dbReference type="PANTHER" id="PTHR41795:SF1">
    <property type="entry name" value="EXOPOLYSACCHARIDE SYNTHESIS PROTEIN"/>
    <property type="match status" value="1"/>
</dbReference>
<keyword evidence="1" id="KW-1133">Transmembrane helix</keyword>
<evidence type="ECO:0000256" key="1">
    <source>
        <dbReference type="SAM" id="Phobius"/>
    </source>
</evidence>
<reference evidence="2 3" key="1">
    <citation type="submission" date="2017-07" db="EMBL/GenBank/DDBJ databases">
        <title>Genome Sequence of Antarctobacter heliothermus Strain SMS3 Isolated from a culture of the Diatom Skeletonema marinoi.</title>
        <authorList>
            <person name="Topel M."/>
            <person name="Pinder M.I.M."/>
            <person name="Johansson O.N."/>
            <person name="Kourtchenko O."/>
            <person name="Godhe A."/>
            <person name="Clarke A.K."/>
        </authorList>
    </citation>
    <scope>NUCLEOTIDE SEQUENCE [LARGE SCALE GENOMIC DNA]</scope>
    <source>
        <strain evidence="2 3">SMS3</strain>
    </source>
</reference>